<sequence>MEGDTGCAFEIPVGYCFNPSVENIVGHYLLRKIHGLLSLMDRAIVKEHDIYEEEPWQIWDSCHASLKSFVGSSSSSSTDDLEFVYFYTKWKNVSDKGERKLRTVGRGGGKWHEESKAETNVLVNGNKLIALKRKFTYQGSLCPPRSWSMTEFSLKDSPNDYVICKLNHNKRSPPPPAVVPPLPLPSRSPPVAVKQPTAAPLNKKRKSSSTSATATSWSKKTDHVGSSRKCNKRAKVSHDPLIIVDVHSPDDDSSASSSTSTVLSTTADRQPTPQEDIVFLPTVNVSGQYTDNDHQEESPSLLIEAERTDIEVNIPWDNKWDTECLSSGGFHDLPGPHLDQQCTTRGEDNDNDNGVVAVSSEQQEEDQAGFLIDIPWDTEYLTSGFFEDNQYSDLGPNFWDDISCFV</sequence>
<feature type="compositionally biased region" description="Low complexity" evidence="6">
    <location>
        <begin position="208"/>
        <end position="218"/>
    </location>
</feature>
<dbReference type="OrthoDB" id="1658620at2759"/>
<dbReference type="GO" id="GO:0005634">
    <property type="term" value="C:nucleus"/>
    <property type="evidence" value="ECO:0007669"/>
    <property type="project" value="UniProtKB-SubCell"/>
</dbReference>
<feature type="compositionally biased region" description="Low complexity" evidence="6">
    <location>
        <begin position="254"/>
        <end position="268"/>
    </location>
</feature>
<dbReference type="InterPro" id="IPR003441">
    <property type="entry name" value="NAC-dom"/>
</dbReference>
<feature type="region of interest" description="Disordered" evidence="6">
    <location>
        <begin position="245"/>
        <end position="276"/>
    </location>
</feature>
<accession>A0A9Q0F5I3</accession>
<comment type="subcellular location">
    <subcellularLocation>
        <location evidence="1">Nucleus</location>
    </subcellularLocation>
</comment>
<dbReference type="Gene3D" id="2.170.150.80">
    <property type="entry name" value="NAC domain"/>
    <property type="match status" value="1"/>
</dbReference>
<evidence type="ECO:0000256" key="1">
    <source>
        <dbReference type="ARBA" id="ARBA00004123"/>
    </source>
</evidence>
<reference evidence="8" key="2">
    <citation type="journal article" date="2023" name="Plants (Basel)">
        <title>Annotation of the Turnera subulata (Passifloraceae) Draft Genome Reveals the S-Locus Evolved after the Divergence of Turneroideae from Passifloroideae in a Stepwise Manner.</title>
        <authorList>
            <person name="Henning P.M."/>
            <person name="Roalson E.H."/>
            <person name="Mir W."/>
            <person name="McCubbin A.G."/>
            <person name="Shore J.S."/>
        </authorList>
    </citation>
    <scope>NUCLEOTIDE SEQUENCE</scope>
    <source>
        <strain evidence="8">F60SS</strain>
    </source>
</reference>
<organism evidence="8 9">
    <name type="scientific">Turnera subulata</name>
    <dbReference type="NCBI Taxonomy" id="218843"/>
    <lineage>
        <taxon>Eukaryota</taxon>
        <taxon>Viridiplantae</taxon>
        <taxon>Streptophyta</taxon>
        <taxon>Embryophyta</taxon>
        <taxon>Tracheophyta</taxon>
        <taxon>Spermatophyta</taxon>
        <taxon>Magnoliopsida</taxon>
        <taxon>eudicotyledons</taxon>
        <taxon>Gunneridae</taxon>
        <taxon>Pentapetalae</taxon>
        <taxon>rosids</taxon>
        <taxon>fabids</taxon>
        <taxon>Malpighiales</taxon>
        <taxon>Passifloraceae</taxon>
        <taxon>Turnera</taxon>
    </lineage>
</organism>
<evidence type="ECO:0000256" key="4">
    <source>
        <dbReference type="ARBA" id="ARBA00023163"/>
    </source>
</evidence>
<dbReference type="Pfam" id="PF02365">
    <property type="entry name" value="NAM"/>
    <property type="match status" value="1"/>
</dbReference>
<dbReference type="GO" id="GO:0003677">
    <property type="term" value="F:DNA binding"/>
    <property type="evidence" value="ECO:0007669"/>
    <property type="project" value="UniProtKB-KW"/>
</dbReference>
<dbReference type="PANTHER" id="PTHR31989">
    <property type="entry name" value="NAC DOMAIN-CONTAINING PROTEIN 82-RELATED"/>
    <property type="match status" value="1"/>
</dbReference>
<name>A0A9Q0F5I3_9ROSI</name>
<gene>
    <name evidence="8" type="ORF">Tsubulata_000905</name>
</gene>
<dbReference type="EMBL" id="JAKUCV010007280">
    <property type="protein sequence ID" value="KAJ4824061.1"/>
    <property type="molecule type" value="Genomic_DNA"/>
</dbReference>
<comment type="caution">
    <text evidence="8">The sequence shown here is derived from an EMBL/GenBank/DDBJ whole genome shotgun (WGS) entry which is preliminary data.</text>
</comment>
<dbReference type="InterPro" id="IPR036093">
    <property type="entry name" value="NAC_dom_sf"/>
</dbReference>
<feature type="region of interest" description="Disordered" evidence="6">
    <location>
        <begin position="166"/>
        <end position="233"/>
    </location>
</feature>
<feature type="compositionally biased region" description="Pro residues" evidence="6">
    <location>
        <begin position="172"/>
        <end position="188"/>
    </location>
</feature>
<dbReference type="GO" id="GO:0006355">
    <property type="term" value="P:regulation of DNA-templated transcription"/>
    <property type="evidence" value="ECO:0007669"/>
    <property type="project" value="InterPro"/>
</dbReference>
<keyword evidence="4" id="KW-0804">Transcription</keyword>
<protein>
    <recommendedName>
        <fullName evidence="7">NAC domain-containing protein</fullName>
    </recommendedName>
</protein>
<evidence type="ECO:0000256" key="3">
    <source>
        <dbReference type="ARBA" id="ARBA00023125"/>
    </source>
</evidence>
<dbReference type="AlphaFoldDB" id="A0A9Q0F5I3"/>
<proteinExistence type="predicted"/>
<evidence type="ECO:0000313" key="9">
    <source>
        <dbReference type="Proteomes" id="UP001141552"/>
    </source>
</evidence>
<keyword evidence="5" id="KW-0539">Nucleus</keyword>
<dbReference type="SUPFAM" id="SSF101941">
    <property type="entry name" value="NAC domain"/>
    <property type="match status" value="1"/>
</dbReference>
<keyword evidence="2" id="KW-0805">Transcription regulation</keyword>
<dbReference type="PROSITE" id="PS51005">
    <property type="entry name" value="NAC"/>
    <property type="match status" value="1"/>
</dbReference>
<keyword evidence="9" id="KW-1185">Reference proteome</keyword>
<reference evidence="8" key="1">
    <citation type="submission" date="2022-02" db="EMBL/GenBank/DDBJ databases">
        <authorList>
            <person name="Henning P.M."/>
            <person name="McCubbin A.G."/>
            <person name="Shore J.S."/>
        </authorList>
    </citation>
    <scope>NUCLEOTIDE SEQUENCE</scope>
    <source>
        <strain evidence="8">F60SS</strain>
        <tissue evidence="8">Leaves</tissue>
    </source>
</reference>
<evidence type="ECO:0000256" key="2">
    <source>
        <dbReference type="ARBA" id="ARBA00023015"/>
    </source>
</evidence>
<evidence type="ECO:0000256" key="5">
    <source>
        <dbReference type="ARBA" id="ARBA00023242"/>
    </source>
</evidence>
<evidence type="ECO:0000259" key="7">
    <source>
        <dbReference type="PROSITE" id="PS51005"/>
    </source>
</evidence>
<keyword evidence="3" id="KW-0238">DNA-binding</keyword>
<evidence type="ECO:0000313" key="8">
    <source>
        <dbReference type="EMBL" id="KAJ4824061.1"/>
    </source>
</evidence>
<evidence type="ECO:0000256" key="6">
    <source>
        <dbReference type="SAM" id="MobiDB-lite"/>
    </source>
</evidence>
<dbReference type="Proteomes" id="UP001141552">
    <property type="component" value="Unassembled WGS sequence"/>
</dbReference>
<feature type="domain" description="NAC" evidence="7">
    <location>
        <begin position="11"/>
        <end position="169"/>
    </location>
</feature>